<dbReference type="Gene3D" id="2.60.40.4370">
    <property type="match status" value="1"/>
</dbReference>
<proteinExistence type="predicted"/>
<reference evidence="2 3" key="1">
    <citation type="submission" date="2016-07" db="EMBL/GenBank/DDBJ databases">
        <title>Pervasive Adenine N6-methylation of Active Genes in Fungi.</title>
        <authorList>
            <consortium name="DOE Joint Genome Institute"/>
            <person name="Mondo S.J."/>
            <person name="Dannebaum R.O."/>
            <person name="Kuo R.C."/>
            <person name="Labutti K."/>
            <person name="Haridas S."/>
            <person name="Kuo A."/>
            <person name="Salamov A."/>
            <person name="Ahrendt S.R."/>
            <person name="Lipzen A."/>
            <person name="Sullivan W."/>
            <person name="Andreopoulos W.B."/>
            <person name="Clum A."/>
            <person name="Lindquist E."/>
            <person name="Daum C."/>
            <person name="Ramamoorthy G.K."/>
            <person name="Gryganskyi A."/>
            <person name="Culley D."/>
            <person name="Magnuson J.K."/>
            <person name="James T.Y."/>
            <person name="O'Malley M.A."/>
            <person name="Stajich J.E."/>
            <person name="Spatafora J.W."/>
            <person name="Visel A."/>
            <person name="Grigoriev I.V."/>
        </authorList>
    </citation>
    <scope>NUCLEOTIDE SEQUENCE [LARGE SCALE GENOMIC DNA]</scope>
    <source>
        <strain evidence="2 3">NRRL 3301</strain>
    </source>
</reference>
<dbReference type="EMBL" id="MCGT01000009">
    <property type="protein sequence ID" value="ORX56755.1"/>
    <property type="molecule type" value="Genomic_DNA"/>
</dbReference>
<sequence length="136" mass="15208">MAEDQEEFIEESAYVVLDLGPDLSDDFLKSLASNKSNVAITDLMESRIFTQIDNQTFMGHVEDPVGSNLLFEMKEKQVDRSGLLPMLATMRNSSSDEQRSKWNASFVNEASKIVLSQPIDFIPKTTAPSHQKSSYG</sequence>
<dbReference type="AlphaFoldDB" id="A0A1X2GLM4"/>
<protein>
    <recommendedName>
        <fullName evidence="1">Transcription factor TFIIIC triple barrel domain-containing protein</fullName>
    </recommendedName>
</protein>
<organism evidence="2 3">
    <name type="scientific">Hesseltinella vesiculosa</name>
    <dbReference type="NCBI Taxonomy" id="101127"/>
    <lineage>
        <taxon>Eukaryota</taxon>
        <taxon>Fungi</taxon>
        <taxon>Fungi incertae sedis</taxon>
        <taxon>Mucoromycota</taxon>
        <taxon>Mucoromycotina</taxon>
        <taxon>Mucoromycetes</taxon>
        <taxon>Mucorales</taxon>
        <taxon>Cunninghamellaceae</taxon>
        <taxon>Hesseltinella</taxon>
    </lineage>
</organism>
<accession>A0A1X2GLM4</accession>
<gene>
    <name evidence="2" type="ORF">DM01DRAFT_1334318</name>
</gene>
<feature type="domain" description="Transcription factor TFIIIC triple barrel" evidence="1">
    <location>
        <begin position="10"/>
        <end position="113"/>
    </location>
</feature>
<evidence type="ECO:0000313" key="2">
    <source>
        <dbReference type="EMBL" id="ORX56755.1"/>
    </source>
</evidence>
<keyword evidence="3" id="KW-1185">Reference proteome</keyword>
<dbReference type="Pfam" id="PF10419">
    <property type="entry name" value="TFIIIC_sub6"/>
    <property type="match status" value="1"/>
</dbReference>
<dbReference type="STRING" id="101127.A0A1X2GLM4"/>
<dbReference type="InterPro" id="IPR019481">
    <property type="entry name" value="TFIIIC_triple_barrel"/>
</dbReference>
<comment type="caution">
    <text evidence="2">The sequence shown here is derived from an EMBL/GenBank/DDBJ whole genome shotgun (WGS) entry which is preliminary data.</text>
</comment>
<dbReference type="Proteomes" id="UP000242146">
    <property type="component" value="Unassembled WGS sequence"/>
</dbReference>
<dbReference type="OrthoDB" id="1877767at2759"/>
<name>A0A1X2GLM4_9FUNG</name>
<evidence type="ECO:0000313" key="3">
    <source>
        <dbReference type="Proteomes" id="UP000242146"/>
    </source>
</evidence>
<evidence type="ECO:0000259" key="1">
    <source>
        <dbReference type="Pfam" id="PF10419"/>
    </source>
</evidence>